<gene>
    <name evidence="1" type="ORF">BDN72DRAFT_850461</name>
</gene>
<name>A0ACD3A473_9AGAR</name>
<accession>A0ACD3A473</accession>
<reference evidence="1 2" key="1">
    <citation type="journal article" date="2019" name="Nat. Ecol. Evol.">
        <title>Megaphylogeny resolves global patterns of mushroom evolution.</title>
        <authorList>
            <person name="Varga T."/>
            <person name="Krizsan K."/>
            <person name="Foldi C."/>
            <person name="Dima B."/>
            <person name="Sanchez-Garcia M."/>
            <person name="Sanchez-Ramirez S."/>
            <person name="Szollosi G.J."/>
            <person name="Szarkandi J.G."/>
            <person name="Papp V."/>
            <person name="Albert L."/>
            <person name="Andreopoulos W."/>
            <person name="Angelini C."/>
            <person name="Antonin V."/>
            <person name="Barry K.W."/>
            <person name="Bougher N.L."/>
            <person name="Buchanan P."/>
            <person name="Buyck B."/>
            <person name="Bense V."/>
            <person name="Catcheside P."/>
            <person name="Chovatia M."/>
            <person name="Cooper J."/>
            <person name="Damon W."/>
            <person name="Desjardin D."/>
            <person name="Finy P."/>
            <person name="Geml J."/>
            <person name="Haridas S."/>
            <person name="Hughes K."/>
            <person name="Justo A."/>
            <person name="Karasinski D."/>
            <person name="Kautmanova I."/>
            <person name="Kiss B."/>
            <person name="Kocsube S."/>
            <person name="Kotiranta H."/>
            <person name="LaButti K.M."/>
            <person name="Lechner B.E."/>
            <person name="Liimatainen K."/>
            <person name="Lipzen A."/>
            <person name="Lukacs Z."/>
            <person name="Mihaltcheva S."/>
            <person name="Morgado L.N."/>
            <person name="Niskanen T."/>
            <person name="Noordeloos M.E."/>
            <person name="Ohm R.A."/>
            <person name="Ortiz-Santana B."/>
            <person name="Ovrebo C."/>
            <person name="Racz N."/>
            <person name="Riley R."/>
            <person name="Savchenko A."/>
            <person name="Shiryaev A."/>
            <person name="Soop K."/>
            <person name="Spirin V."/>
            <person name="Szebenyi C."/>
            <person name="Tomsovsky M."/>
            <person name="Tulloss R.E."/>
            <person name="Uehling J."/>
            <person name="Grigoriev I.V."/>
            <person name="Vagvolgyi C."/>
            <person name="Papp T."/>
            <person name="Martin F.M."/>
            <person name="Miettinen O."/>
            <person name="Hibbett D.S."/>
            <person name="Nagy L.G."/>
        </authorList>
    </citation>
    <scope>NUCLEOTIDE SEQUENCE [LARGE SCALE GENOMIC DNA]</scope>
    <source>
        <strain evidence="1 2">NL-1719</strain>
    </source>
</reference>
<proteinExistence type="predicted"/>
<evidence type="ECO:0000313" key="1">
    <source>
        <dbReference type="EMBL" id="TFK60520.1"/>
    </source>
</evidence>
<organism evidence="1 2">
    <name type="scientific">Pluteus cervinus</name>
    <dbReference type="NCBI Taxonomy" id="181527"/>
    <lineage>
        <taxon>Eukaryota</taxon>
        <taxon>Fungi</taxon>
        <taxon>Dikarya</taxon>
        <taxon>Basidiomycota</taxon>
        <taxon>Agaricomycotina</taxon>
        <taxon>Agaricomycetes</taxon>
        <taxon>Agaricomycetidae</taxon>
        <taxon>Agaricales</taxon>
        <taxon>Pluteineae</taxon>
        <taxon>Pluteaceae</taxon>
        <taxon>Pluteus</taxon>
    </lineage>
</organism>
<dbReference type="Proteomes" id="UP000308600">
    <property type="component" value="Unassembled WGS sequence"/>
</dbReference>
<protein>
    <submittedName>
        <fullName evidence="1">Uncharacterized protein</fullName>
    </submittedName>
</protein>
<sequence length="492" mass="51769">MAAVVPSKSANNPFRNPSPQPAGGVLNSSIPSTSSAPPPSSPAAGPPPPIYFGEEPPEYTPRPDVYDGEATLEIGPRRPFQPAPQVPPPQQQYAPPPTVPQNNQAPPPWATSGRPSRGGGLVSLITSLAGTITSQINESREANRVTSGQGYTHQPIPQPPPPPGSHWSNQQNQSSYAPPPGPPPRPSSNPNPSLQPPPPPLHPTSTRHSHSNSWSDSGHPKGTSDFARDFYAAGTGDLDGAAAGSSSGGNSSNGPFAPPSGPPPSHLSPQPTGAPSGSGGIPDDGRPTTTPVPGHPLLKDGKLLVYPTGYECEKCHNTGYKHYDPSHACKKCWNKYGKPFNGPLTYAFGGSSSSSSSSTPNVGTPSDQGSKSFQRALPRVNPYAPPPPRPHRDHHDHHRHQHNYIQRPSSNLPPGQAYAHSQGQRGPVSPPLPPRIRTMSPYAPTPPNAVVYQAGDPRIGGRLCTSCYGSGKMTFLIFEDQCDRCGGLGRVF</sequence>
<keyword evidence="2" id="KW-1185">Reference proteome</keyword>
<dbReference type="EMBL" id="ML208764">
    <property type="protein sequence ID" value="TFK60520.1"/>
    <property type="molecule type" value="Genomic_DNA"/>
</dbReference>
<evidence type="ECO:0000313" key="2">
    <source>
        <dbReference type="Proteomes" id="UP000308600"/>
    </source>
</evidence>